<proteinExistence type="predicted"/>
<dbReference type="SUPFAM" id="SSF53098">
    <property type="entry name" value="Ribonuclease H-like"/>
    <property type="match status" value="1"/>
</dbReference>
<dbReference type="Gene3D" id="1.10.340.70">
    <property type="match status" value="1"/>
</dbReference>
<dbReference type="InterPro" id="IPR000477">
    <property type="entry name" value="RT_dom"/>
</dbReference>
<dbReference type="PANTHER" id="PTHR37984">
    <property type="entry name" value="PROTEIN CBG26694"/>
    <property type="match status" value="1"/>
</dbReference>
<dbReference type="InterPro" id="IPR001584">
    <property type="entry name" value="Integrase_cat-core"/>
</dbReference>
<organism evidence="2 3">
    <name type="scientific">Protea cynaroides</name>
    <dbReference type="NCBI Taxonomy" id="273540"/>
    <lineage>
        <taxon>Eukaryota</taxon>
        <taxon>Viridiplantae</taxon>
        <taxon>Streptophyta</taxon>
        <taxon>Embryophyta</taxon>
        <taxon>Tracheophyta</taxon>
        <taxon>Spermatophyta</taxon>
        <taxon>Magnoliopsida</taxon>
        <taxon>Proteales</taxon>
        <taxon>Proteaceae</taxon>
        <taxon>Protea</taxon>
    </lineage>
</organism>
<dbReference type="GO" id="GO:0015074">
    <property type="term" value="P:DNA integration"/>
    <property type="evidence" value="ECO:0007669"/>
    <property type="project" value="InterPro"/>
</dbReference>
<dbReference type="GO" id="GO:0003676">
    <property type="term" value="F:nucleic acid binding"/>
    <property type="evidence" value="ECO:0007669"/>
    <property type="project" value="InterPro"/>
</dbReference>
<dbReference type="Pfam" id="PF17921">
    <property type="entry name" value="Integrase_H2C2"/>
    <property type="match status" value="1"/>
</dbReference>
<dbReference type="EMBL" id="JAMYWD010000001">
    <property type="protein sequence ID" value="KAJ4982334.1"/>
    <property type="molecule type" value="Genomic_DNA"/>
</dbReference>
<evidence type="ECO:0000259" key="1">
    <source>
        <dbReference type="PROSITE" id="PS50994"/>
    </source>
</evidence>
<dbReference type="PROSITE" id="PS50994">
    <property type="entry name" value="INTEGRASE"/>
    <property type="match status" value="1"/>
</dbReference>
<sequence length="370" mass="43207">MGALVLFMKKKDGSIRLCIDYRELIKLTIKNRYLLPRIDDLFDQLQGAKVFSKIDLRSRYHQLKIKEGDIPKTAFKTRYGYYEFLVMSFGLTNAPVTFMELMNQESNDRIPRKVSVNAVACVTGRVFNYGKEQFVIDIPNESTDQGFIHLFSNMFATLKIVPDLLDEVKVAIKLDPYLRMVQDLEKGRTTPEFTLDVEKVLRYKGRVCFPENEDLDIRHRLMKEAHTTTYLVHPRSTKMYHDLKKLYWWRGMKADIAKFVSQCYNCQQVKAERQRPVGLLQPLPEPAWKWDCITIDFVTGLPLTLRVVDTVWVNVDRLTKTACFIAIRPQYTLERLAKLYVDNIVRLHGVPKSIVSDRDPCFTSKFWEGL</sequence>
<keyword evidence="3" id="KW-1185">Reference proteome</keyword>
<dbReference type="InterPro" id="IPR012337">
    <property type="entry name" value="RNaseH-like_sf"/>
</dbReference>
<evidence type="ECO:0000313" key="3">
    <source>
        <dbReference type="Proteomes" id="UP001141806"/>
    </source>
</evidence>
<dbReference type="InterPro" id="IPR043502">
    <property type="entry name" value="DNA/RNA_pol_sf"/>
</dbReference>
<protein>
    <recommendedName>
        <fullName evidence="1">Integrase catalytic domain-containing protein</fullName>
    </recommendedName>
</protein>
<dbReference type="Proteomes" id="UP001141806">
    <property type="component" value="Unassembled WGS sequence"/>
</dbReference>
<dbReference type="Gene3D" id="3.30.420.10">
    <property type="entry name" value="Ribonuclease H-like superfamily/Ribonuclease H"/>
    <property type="match status" value="1"/>
</dbReference>
<feature type="domain" description="Integrase catalytic" evidence="1">
    <location>
        <begin position="280"/>
        <end position="370"/>
    </location>
</feature>
<name>A0A9Q0R466_9MAGN</name>
<comment type="caution">
    <text evidence="2">The sequence shown here is derived from an EMBL/GenBank/DDBJ whole genome shotgun (WGS) entry which is preliminary data.</text>
</comment>
<evidence type="ECO:0000313" key="2">
    <source>
        <dbReference type="EMBL" id="KAJ4982334.1"/>
    </source>
</evidence>
<dbReference type="Gene3D" id="3.10.10.10">
    <property type="entry name" value="HIV Type 1 Reverse Transcriptase, subunit A, domain 1"/>
    <property type="match status" value="1"/>
</dbReference>
<dbReference type="InterPro" id="IPR050951">
    <property type="entry name" value="Retrovirus_Pol_polyprotein"/>
</dbReference>
<accession>A0A9Q0R466</accession>
<reference evidence="2" key="1">
    <citation type="journal article" date="2023" name="Plant J.">
        <title>The genome of the king protea, Protea cynaroides.</title>
        <authorList>
            <person name="Chang J."/>
            <person name="Duong T.A."/>
            <person name="Schoeman C."/>
            <person name="Ma X."/>
            <person name="Roodt D."/>
            <person name="Barker N."/>
            <person name="Li Z."/>
            <person name="Van de Peer Y."/>
            <person name="Mizrachi E."/>
        </authorList>
    </citation>
    <scope>NUCLEOTIDE SEQUENCE</scope>
    <source>
        <tissue evidence="2">Young leaves</tissue>
    </source>
</reference>
<dbReference type="InterPro" id="IPR041588">
    <property type="entry name" value="Integrase_H2C2"/>
</dbReference>
<gene>
    <name evidence="2" type="ORF">NE237_033171</name>
</gene>
<dbReference type="InterPro" id="IPR036397">
    <property type="entry name" value="RNaseH_sf"/>
</dbReference>
<dbReference type="PANTHER" id="PTHR37984:SF5">
    <property type="entry name" value="PROTEIN NYNRIN-LIKE"/>
    <property type="match status" value="1"/>
</dbReference>
<dbReference type="Pfam" id="PF00078">
    <property type="entry name" value="RVT_1"/>
    <property type="match status" value="1"/>
</dbReference>
<dbReference type="AlphaFoldDB" id="A0A9Q0R466"/>
<dbReference type="CDD" id="cd01647">
    <property type="entry name" value="RT_LTR"/>
    <property type="match status" value="1"/>
</dbReference>
<dbReference type="OrthoDB" id="1436461at2759"/>
<dbReference type="SUPFAM" id="SSF56672">
    <property type="entry name" value="DNA/RNA polymerases"/>
    <property type="match status" value="1"/>
</dbReference>